<dbReference type="GO" id="GO:0016787">
    <property type="term" value="F:hydrolase activity"/>
    <property type="evidence" value="ECO:0007669"/>
    <property type="project" value="UniProtKB-KW"/>
</dbReference>
<comment type="similarity">
    <text evidence="1 5">Belongs to the glycosyl hydrolase 57 family.</text>
</comment>
<dbReference type="Proteomes" id="UP000319619">
    <property type="component" value="Unassembled WGS sequence"/>
</dbReference>
<name>A0A532UUF5_UNCL8</name>
<dbReference type="InterPro" id="IPR015293">
    <property type="entry name" value="BE_C"/>
</dbReference>
<dbReference type="AlphaFoldDB" id="A0A532UUF5"/>
<evidence type="ECO:0000256" key="4">
    <source>
        <dbReference type="PIRSR" id="PIRSR640042-2"/>
    </source>
</evidence>
<feature type="binding site" evidence="4">
    <location>
        <position position="310"/>
    </location>
    <ligand>
        <name>substrate</name>
    </ligand>
</feature>
<dbReference type="InterPro" id="IPR004300">
    <property type="entry name" value="Glyco_hydro_57_N"/>
</dbReference>
<proteinExistence type="inferred from homology"/>
<accession>A0A532UUF5</accession>
<evidence type="ECO:0000256" key="1">
    <source>
        <dbReference type="ARBA" id="ARBA00006821"/>
    </source>
</evidence>
<dbReference type="InterPro" id="IPR040042">
    <property type="entry name" value="Branching_enz_MT3115-like"/>
</dbReference>
<dbReference type="GO" id="GO:0005576">
    <property type="term" value="C:extracellular region"/>
    <property type="evidence" value="ECO:0007669"/>
    <property type="project" value="TreeGrafter"/>
</dbReference>
<feature type="binding site" evidence="4">
    <location>
        <position position="500"/>
    </location>
    <ligand>
        <name>substrate</name>
    </ligand>
</feature>
<feature type="binding site" evidence="4">
    <location>
        <position position="293"/>
    </location>
    <ligand>
        <name>substrate</name>
    </ligand>
</feature>
<protein>
    <submittedName>
        <fullName evidence="8">Glycoside hydrolase</fullName>
    </submittedName>
</protein>
<dbReference type="Pfam" id="PF03065">
    <property type="entry name" value="Glyco_hydro_57"/>
    <property type="match status" value="1"/>
</dbReference>
<dbReference type="PANTHER" id="PTHR41695:SF1">
    <property type="entry name" value="1,4-ALPHA-GLUCAN BRANCHING ENZYME TK1436"/>
    <property type="match status" value="1"/>
</dbReference>
<evidence type="ECO:0000259" key="7">
    <source>
        <dbReference type="Pfam" id="PF09210"/>
    </source>
</evidence>
<comment type="caution">
    <text evidence="8">The sequence shown here is derived from an EMBL/GenBank/DDBJ whole genome shotgun (WGS) entry which is preliminary data.</text>
</comment>
<evidence type="ECO:0000256" key="3">
    <source>
        <dbReference type="PIRSR" id="PIRSR640042-1"/>
    </source>
</evidence>
<dbReference type="Gene3D" id="3.20.110.10">
    <property type="entry name" value="Glycoside hydrolase 38, N terminal domain"/>
    <property type="match status" value="1"/>
</dbReference>
<dbReference type="GO" id="GO:0030979">
    <property type="term" value="P:alpha-glucan biosynthetic process"/>
    <property type="evidence" value="ECO:0007669"/>
    <property type="project" value="InterPro"/>
</dbReference>
<dbReference type="Gene3D" id="1.20.1430.10">
    <property type="entry name" value="Families 57/38 glycoside transferase, middle domain"/>
    <property type="match status" value="1"/>
</dbReference>
<organism evidence="8 9">
    <name type="scientific">candidate division LCP-89 bacterium B3_LCP</name>
    <dbReference type="NCBI Taxonomy" id="2012998"/>
    <lineage>
        <taxon>Bacteria</taxon>
        <taxon>Pseudomonadati</taxon>
        <taxon>Bacteria division LCP-89</taxon>
    </lineage>
</organism>
<sequence>MESIGSFSLVLHSHLPYVISHGKWPHGMDWLNEAAAETYLPLLRIFDQLVHEGHSPKVTIGLSPVLCEQLTDDVFKADFKEYLNMKVEAARLDQSSFQKAGEQEMAQLAENWEKFYEHIAQDYKDKYDEDILSGFKRLQDDGHIEIITCAATHGYLPLLGEDECINAQVKIAVENYLKHFGRKPNGIWLPESAYRPCRQWSSPINGEDSRLRVGIEEFLHMHDLRYFYVDSHMIEGGKALGIYLERFEALKKYHDEFAKGYTKISDEFKRTPYQSYMVRSRDEFDGRIHAFIRDPKTGLQVWSGEHGYPGDGEYLDFHKKHFPGGHRYWRVTSAKADLGDKELYNPQLVQKRIDENAGHFKEVVRQVLLNEGKDADGLPLICAPFDTELFGHWWFEGPRWMYQALKWIAQDQEINLVTGSEYLDQVESSHIVSLPEGSWGEGGHHHIWFNEDTSWSWELIYEAEKKMIDAVDKWIDHPGKRVQDLLAQLARELLLLESSDWQFLISTFSARDYAETRLVRHHLDFDMLYKMLEKLTSGGEPDEEEWVNFLAVRDRDTLFSEIKPEYWASLE</sequence>
<feature type="active site" description="Nucleophile" evidence="3">
    <location>
        <position position="191"/>
    </location>
</feature>
<dbReference type="InterPro" id="IPR028995">
    <property type="entry name" value="Glyco_hydro_57/38_cen_sf"/>
</dbReference>
<evidence type="ECO:0000313" key="8">
    <source>
        <dbReference type="EMBL" id="TKJ38576.1"/>
    </source>
</evidence>
<keyword evidence="2 5" id="KW-0119">Carbohydrate metabolism</keyword>
<feature type="domain" description="Glycoside hydrolase family 57 N-terminal" evidence="6">
    <location>
        <begin position="9"/>
        <end position="435"/>
    </location>
</feature>
<dbReference type="SUPFAM" id="SSF88713">
    <property type="entry name" value="Glycoside hydrolase/deacetylase"/>
    <property type="match status" value="1"/>
</dbReference>
<reference evidence="8 9" key="1">
    <citation type="submission" date="2017-06" db="EMBL/GenBank/DDBJ databases">
        <title>Novel microbial phyla capable of carbon fixation and sulfur reduction in deep-sea sediments.</title>
        <authorList>
            <person name="Huang J."/>
            <person name="Baker B."/>
            <person name="Wang Y."/>
        </authorList>
    </citation>
    <scope>NUCLEOTIDE SEQUENCE [LARGE SCALE GENOMIC DNA]</scope>
    <source>
        <strain evidence="8">B3_LCP</strain>
    </source>
</reference>
<feature type="binding site" evidence="4">
    <location>
        <position position="439"/>
    </location>
    <ligand>
        <name>substrate</name>
    </ligand>
</feature>
<dbReference type="InterPro" id="IPR011330">
    <property type="entry name" value="Glyco_hydro/deAcase_b/a-brl"/>
</dbReference>
<feature type="active site" description="Proton donor" evidence="3">
    <location>
        <position position="386"/>
    </location>
</feature>
<gene>
    <name evidence="8" type="ORF">CEE37_12495</name>
</gene>
<evidence type="ECO:0000256" key="2">
    <source>
        <dbReference type="ARBA" id="ARBA00023277"/>
    </source>
</evidence>
<evidence type="ECO:0000256" key="5">
    <source>
        <dbReference type="RuleBase" id="RU361196"/>
    </source>
</evidence>
<dbReference type="Pfam" id="PF09210">
    <property type="entry name" value="BE_C"/>
    <property type="match status" value="1"/>
</dbReference>
<dbReference type="SUPFAM" id="SSF88688">
    <property type="entry name" value="Families 57/38 glycoside transferase middle domain"/>
    <property type="match status" value="1"/>
</dbReference>
<evidence type="ECO:0000259" key="6">
    <source>
        <dbReference type="Pfam" id="PF03065"/>
    </source>
</evidence>
<feature type="domain" description="1,4-alpha-glucan branching enzyme C-terminal" evidence="7">
    <location>
        <begin position="460"/>
        <end position="567"/>
    </location>
</feature>
<dbReference type="EMBL" id="NJBN01000009">
    <property type="protein sequence ID" value="TKJ38576.1"/>
    <property type="molecule type" value="Genomic_DNA"/>
</dbReference>
<keyword evidence="8" id="KW-0378">Hydrolase</keyword>
<evidence type="ECO:0000313" key="9">
    <source>
        <dbReference type="Proteomes" id="UP000319619"/>
    </source>
</evidence>
<dbReference type="InterPro" id="IPR037090">
    <property type="entry name" value="57_glycoside_trans_central"/>
</dbReference>
<dbReference type="GO" id="GO:0003844">
    <property type="term" value="F:1,4-alpha-glucan branching enzyme activity"/>
    <property type="evidence" value="ECO:0007669"/>
    <property type="project" value="InterPro"/>
</dbReference>
<dbReference type="InterPro" id="IPR027291">
    <property type="entry name" value="Glyco_hydro_38_N_sf"/>
</dbReference>
<dbReference type="PANTHER" id="PTHR41695">
    <property type="entry name" value="1,4-ALPHA-GLUCAN BRANCHING ENZYME RV3031-RELATED"/>
    <property type="match status" value="1"/>
</dbReference>